<dbReference type="Gene3D" id="3.80.10.10">
    <property type="entry name" value="Ribonuclease Inhibitor"/>
    <property type="match status" value="1"/>
</dbReference>
<keyword evidence="11" id="KW-1185">Reference proteome</keyword>
<evidence type="ECO:0000313" key="10">
    <source>
        <dbReference type="EMBL" id="KAJ0975800.1"/>
    </source>
</evidence>
<feature type="domain" description="Protein kinase" evidence="9">
    <location>
        <begin position="258"/>
        <end position="542"/>
    </location>
</feature>
<dbReference type="PROSITE" id="PS51450">
    <property type="entry name" value="LRR"/>
    <property type="match status" value="1"/>
</dbReference>
<evidence type="ECO:0000259" key="9">
    <source>
        <dbReference type="PROSITE" id="PS50011"/>
    </source>
</evidence>
<dbReference type="SUPFAM" id="SSF56112">
    <property type="entry name" value="Protein kinase-like (PK-like)"/>
    <property type="match status" value="1"/>
</dbReference>
<dbReference type="InterPro" id="IPR011009">
    <property type="entry name" value="Kinase-like_dom_sf"/>
</dbReference>
<protein>
    <recommendedName>
        <fullName evidence="9">Protein kinase domain-containing protein</fullName>
    </recommendedName>
</protein>
<dbReference type="PROSITE" id="PS50011">
    <property type="entry name" value="PROTEIN_KINASE_DOM"/>
    <property type="match status" value="1"/>
</dbReference>
<comment type="subcellular location">
    <subcellularLocation>
        <location evidence="1">Membrane</location>
    </subcellularLocation>
</comment>
<keyword evidence="3 7" id="KW-0812">Transmembrane</keyword>
<sequence length="542" mass="61162">MALTISKTAIILTILASIISSSLSSPIIDELNQPPPPDFSSTLSANCLRDPSLRYCNSTTSDLLNIFKSTIVSKHLCIASQNPNCNLSFSFINLHSTPTLAPLYLSFSFFWKYCPTSILSINLSNNSLKGPFPSHVLQCMQIHALDLSHNALSGHAPLEAFKLLTNLSFLNLSYNHFSEITDEKDEYFLIKRFNSSSFIHSGLLLSHHHGFKVTTSIFLLVGVLVFAVSVVGFLGRLFVRRPDYLPSILRRRRHNKYTPAMLKAATGGFSDDNLVEKSERWEIYRGRLRDGTEVGIRVQRGRFSRVSRNAFVEECRVLAMMEHENLVKVLGWCDNRDLIAVVSDQRTSVCSVEEWLVGSSPPWNHRLKVCIGVMQGLRYLQQQWPQVGCDLRTSNVMLSQELNPLISKFRVGTKQNNAEAKIVYKFGLFLLEMITNKNPREDFGGGEEEFVGWINKVYNHGHSRTLIDEKLRVISSQAYEEMKRALSIGLACTAVKSDSLPTIDEIFLMFSRISASSQVVHKIHAERKKELSKSSHHGLHIL</sequence>
<evidence type="ECO:0000256" key="5">
    <source>
        <dbReference type="ARBA" id="ARBA00022989"/>
    </source>
</evidence>
<dbReference type="InterPro" id="IPR032675">
    <property type="entry name" value="LRR_dom_sf"/>
</dbReference>
<evidence type="ECO:0000256" key="6">
    <source>
        <dbReference type="ARBA" id="ARBA00023136"/>
    </source>
</evidence>
<comment type="caution">
    <text evidence="10">The sequence shown here is derived from an EMBL/GenBank/DDBJ whole genome shotgun (WGS) entry which is preliminary data.</text>
</comment>
<dbReference type="Pfam" id="PF07714">
    <property type="entry name" value="PK_Tyr_Ser-Thr"/>
    <property type="match status" value="1"/>
</dbReference>
<dbReference type="OrthoDB" id="1914767at2759"/>
<evidence type="ECO:0000256" key="1">
    <source>
        <dbReference type="ARBA" id="ARBA00004370"/>
    </source>
</evidence>
<dbReference type="SUPFAM" id="SSF52058">
    <property type="entry name" value="L domain-like"/>
    <property type="match status" value="1"/>
</dbReference>
<organism evidence="10 11">
    <name type="scientific">Dioscorea zingiberensis</name>
    <dbReference type="NCBI Taxonomy" id="325984"/>
    <lineage>
        <taxon>Eukaryota</taxon>
        <taxon>Viridiplantae</taxon>
        <taxon>Streptophyta</taxon>
        <taxon>Embryophyta</taxon>
        <taxon>Tracheophyta</taxon>
        <taxon>Spermatophyta</taxon>
        <taxon>Magnoliopsida</taxon>
        <taxon>Liliopsida</taxon>
        <taxon>Dioscoreales</taxon>
        <taxon>Dioscoreaceae</taxon>
        <taxon>Dioscorea</taxon>
    </lineage>
</organism>
<accession>A0A9D5CM78</accession>
<dbReference type="GO" id="GO:0016020">
    <property type="term" value="C:membrane"/>
    <property type="evidence" value="ECO:0007669"/>
    <property type="project" value="UniProtKB-SubCell"/>
</dbReference>
<keyword evidence="2" id="KW-0433">Leucine-rich repeat</keyword>
<dbReference type="InterPro" id="IPR051564">
    <property type="entry name" value="LRR_receptor-like_kinase"/>
</dbReference>
<dbReference type="Proteomes" id="UP001085076">
    <property type="component" value="Miscellaneous, Linkage group lg04"/>
</dbReference>
<reference evidence="10" key="2">
    <citation type="journal article" date="2022" name="Hortic Res">
        <title>The genome of Dioscorea zingiberensis sheds light on the biosynthesis, origin and evolution of the medicinally important diosgenin saponins.</title>
        <authorList>
            <person name="Li Y."/>
            <person name="Tan C."/>
            <person name="Li Z."/>
            <person name="Guo J."/>
            <person name="Li S."/>
            <person name="Chen X."/>
            <person name="Wang C."/>
            <person name="Dai X."/>
            <person name="Yang H."/>
            <person name="Song W."/>
            <person name="Hou L."/>
            <person name="Xu J."/>
            <person name="Tong Z."/>
            <person name="Xu A."/>
            <person name="Yuan X."/>
            <person name="Wang W."/>
            <person name="Yang Q."/>
            <person name="Chen L."/>
            <person name="Sun Z."/>
            <person name="Wang K."/>
            <person name="Pan B."/>
            <person name="Chen J."/>
            <person name="Bao Y."/>
            <person name="Liu F."/>
            <person name="Qi X."/>
            <person name="Gang D.R."/>
            <person name="Wen J."/>
            <person name="Li J."/>
        </authorList>
    </citation>
    <scope>NUCLEOTIDE SEQUENCE</scope>
    <source>
        <strain evidence="10">Dzin_1.0</strain>
    </source>
</reference>
<dbReference type="InterPro" id="IPR001611">
    <property type="entry name" value="Leu-rich_rpt"/>
</dbReference>
<evidence type="ECO:0000256" key="4">
    <source>
        <dbReference type="ARBA" id="ARBA00022737"/>
    </source>
</evidence>
<dbReference type="GO" id="GO:0004672">
    <property type="term" value="F:protein kinase activity"/>
    <property type="evidence" value="ECO:0007669"/>
    <property type="project" value="InterPro"/>
</dbReference>
<dbReference type="Gene3D" id="3.30.200.20">
    <property type="entry name" value="Phosphorylase Kinase, domain 1"/>
    <property type="match status" value="1"/>
</dbReference>
<keyword evidence="5 7" id="KW-1133">Transmembrane helix</keyword>
<evidence type="ECO:0000256" key="3">
    <source>
        <dbReference type="ARBA" id="ARBA00022692"/>
    </source>
</evidence>
<evidence type="ECO:0000256" key="8">
    <source>
        <dbReference type="SAM" id="SignalP"/>
    </source>
</evidence>
<dbReference type="Gene3D" id="1.10.510.10">
    <property type="entry name" value="Transferase(Phosphotransferase) domain 1"/>
    <property type="match status" value="2"/>
</dbReference>
<dbReference type="PANTHER" id="PTHR48055:SF57">
    <property type="entry name" value="PROTEIN KINASE DOMAIN-CONTAINING PROTEIN"/>
    <property type="match status" value="1"/>
</dbReference>
<dbReference type="InterPro" id="IPR001245">
    <property type="entry name" value="Ser-Thr/Tyr_kinase_cat_dom"/>
</dbReference>
<dbReference type="PANTHER" id="PTHR48055">
    <property type="entry name" value="LEUCINE-RICH REPEAT RECEPTOR PROTEIN KINASE EMS1"/>
    <property type="match status" value="1"/>
</dbReference>
<feature type="signal peptide" evidence="8">
    <location>
        <begin position="1"/>
        <end position="24"/>
    </location>
</feature>
<gene>
    <name evidence="10" type="ORF">J5N97_017765</name>
</gene>
<name>A0A9D5CM78_9LILI</name>
<keyword evidence="4" id="KW-0677">Repeat</keyword>
<reference evidence="10" key="1">
    <citation type="submission" date="2021-03" db="EMBL/GenBank/DDBJ databases">
        <authorList>
            <person name="Li Z."/>
            <person name="Yang C."/>
        </authorList>
    </citation>
    <scope>NUCLEOTIDE SEQUENCE</scope>
    <source>
        <strain evidence="10">Dzin_1.0</strain>
        <tissue evidence="10">Leaf</tissue>
    </source>
</reference>
<dbReference type="EMBL" id="JAGGNH010000004">
    <property type="protein sequence ID" value="KAJ0975800.1"/>
    <property type="molecule type" value="Genomic_DNA"/>
</dbReference>
<dbReference type="InterPro" id="IPR000719">
    <property type="entry name" value="Prot_kinase_dom"/>
</dbReference>
<dbReference type="GO" id="GO:0005524">
    <property type="term" value="F:ATP binding"/>
    <property type="evidence" value="ECO:0007669"/>
    <property type="project" value="InterPro"/>
</dbReference>
<evidence type="ECO:0000313" key="11">
    <source>
        <dbReference type="Proteomes" id="UP001085076"/>
    </source>
</evidence>
<evidence type="ECO:0000256" key="7">
    <source>
        <dbReference type="SAM" id="Phobius"/>
    </source>
</evidence>
<feature type="chain" id="PRO_5039439630" description="Protein kinase domain-containing protein" evidence="8">
    <location>
        <begin position="25"/>
        <end position="542"/>
    </location>
</feature>
<proteinExistence type="predicted"/>
<feature type="transmembrane region" description="Helical" evidence="7">
    <location>
        <begin position="217"/>
        <end position="239"/>
    </location>
</feature>
<evidence type="ECO:0000256" key="2">
    <source>
        <dbReference type="ARBA" id="ARBA00022614"/>
    </source>
</evidence>
<keyword evidence="6 7" id="KW-0472">Membrane</keyword>
<keyword evidence="8" id="KW-0732">Signal</keyword>
<dbReference type="AlphaFoldDB" id="A0A9D5CM78"/>